<dbReference type="InterPro" id="IPR008753">
    <property type="entry name" value="Peptidase_M13_N"/>
</dbReference>
<dbReference type="EMBL" id="JARKHS020016982">
    <property type="protein sequence ID" value="KAK8773385.1"/>
    <property type="molecule type" value="Genomic_DNA"/>
</dbReference>
<dbReference type="InterPro" id="IPR042089">
    <property type="entry name" value="Peptidase_M13_dom_2"/>
</dbReference>
<sequence length="463" mass="52269">MDVVMTWQAYVSDTLRHGVSHLPVGRKAASMFNSCMMQTGSQVDVIKEFMMKHGLAWPEDPVGGSNPLEVLFDLAFNWNVNLWFSLKLLSSTVDDHQKRRLFLAPYDHLQFWRAISWQLNKTRYETVYSNFLKIFANNTNELSPVRVAEDYDTFKNVFEVLIASRTGKGRVPAMFPLSHLNNHIEAPTAKDLKPAIEKALRIEPPFTMDDLLLVSDMDLLKRVLKICGDVKDRVVRRQLSWLFLQAYASVANPAAVLRILHGSEHRAQEERLRFCSGQVEASYKLLVSAMAAVAHFSEEERKHVDSLLAAVQKTAVRKASAVSWLDKITRQIAAEKLSSVRTVLWPAKKFLTAQGLEEAYANFTDHASSFASFWIETRRSQRALVGTEAGLQELLIGDSIAQPYAQYEHVMNRLSLSLGALVPPLYYKSGTKAMQYGGLGYFYAKELVGAVDIEGVKVRLMHP</sequence>
<comment type="caution">
    <text evidence="3">The sequence shown here is derived from an EMBL/GenBank/DDBJ whole genome shotgun (WGS) entry which is preliminary data.</text>
</comment>
<dbReference type="PANTHER" id="PTHR11733">
    <property type="entry name" value="ZINC METALLOPROTEASE FAMILY M13 NEPRILYSIN-RELATED"/>
    <property type="match status" value="1"/>
</dbReference>
<dbReference type="PANTHER" id="PTHR11733:SF241">
    <property type="entry name" value="GH26575P-RELATED"/>
    <property type="match status" value="1"/>
</dbReference>
<dbReference type="GO" id="GO:0005886">
    <property type="term" value="C:plasma membrane"/>
    <property type="evidence" value="ECO:0007669"/>
    <property type="project" value="TreeGrafter"/>
</dbReference>
<reference evidence="3 4" key="1">
    <citation type="journal article" date="2023" name="Arcadia Sci">
        <title>De novo assembly of a long-read Amblyomma americanum tick genome.</title>
        <authorList>
            <person name="Chou S."/>
            <person name="Poskanzer K.E."/>
            <person name="Rollins M."/>
            <person name="Thuy-Boun P.S."/>
        </authorList>
    </citation>
    <scope>NUCLEOTIDE SEQUENCE [LARGE SCALE GENOMIC DNA]</scope>
    <source>
        <strain evidence="3">F_SG_1</strain>
        <tissue evidence="3">Salivary glands</tissue>
    </source>
</reference>
<protein>
    <recommendedName>
        <fullName evidence="2">Peptidase M13 N-terminal domain-containing protein</fullName>
    </recommendedName>
</protein>
<evidence type="ECO:0000256" key="1">
    <source>
        <dbReference type="ARBA" id="ARBA00007357"/>
    </source>
</evidence>
<feature type="domain" description="Peptidase M13 N-terminal" evidence="2">
    <location>
        <begin position="26"/>
        <end position="341"/>
    </location>
</feature>
<dbReference type="Gene3D" id="1.10.1380.10">
    <property type="entry name" value="Neutral endopeptidase , domain2"/>
    <property type="match status" value="1"/>
</dbReference>
<dbReference type="SUPFAM" id="SSF55486">
    <property type="entry name" value="Metalloproteases ('zincins'), catalytic domain"/>
    <property type="match status" value="1"/>
</dbReference>
<proteinExistence type="inferred from homology"/>
<dbReference type="Gene3D" id="3.40.390.10">
    <property type="entry name" value="Collagenase (Catalytic Domain)"/>
    <property type="match status" value="1"/>
</dbReference>
<dbReference type="AlphaFoldDB" id="A0AAQ4EF04"/>
<dbReference type="InterPro" id="IPR024079">
    <property type="entry name" value="MetalloPept_cat_dom_sf"/>
</dbReference>
<dbReference type="GO" id="GO:0004222">
    <property type="term" value="F:metalloendopeptidase activity"/>
    <property type="evidence" value="ECO:0007669"/>
    <property type="project" value="InterPro"/>
</dbReference>
<evidence type="ECO:0000313" key="3">
    <source>
        <dbReference type="EMBL" id="KAK8773385.1"/>
    </source>
</evidence>
<evidence type="ECO:0000259" key="2">
    <source>
        <dbReference type="Pfam" id="PF05649"/>
    </source>
</evidence>
<evidence type="ECO:0000313" key="4">
    <source>
        <dbReference type="Proteomes" id="UP001321473"/>
    </source>
</evidence>
<dbReference type="InterPro" id="IPR000718">
    <property type="entry name" value="Peptidase_M13"/>
</dbReference>
<dbReference type="PROSITE" id="PS51885">
    <property type="entry name" value="NEPRILYSIN"/>
    <property type="match status" value="1"/>
</dbReference>
<keyword evidence="4" id="KW-1185">Reference proteome</keyword>
<accession>A0AAQ4EF04</accession>
<name>A0AAQ4EF04_AMBAM</name>
<dbReference type="GO" id="GO:0016485">
    <property type="term" value="P:protein processing"/>
    <property type="evidence" value="ECO:0007669"/>
    <property type="project" value="TreeGrafter"/>
</dbReference>
<organism evidence="3 4">
    <name type="scientific">Amblyomma americanum</name>
    <name type="common">Lone star tick</name>
    <dbReference type="NCBI Taxonomy" id="6943"/>
    <lineage>
        <taxon>Eukaryota</taxon>
        <taxon>Metazoa</taxon>
        <taxon>Ecdysozoa</taxon>
        <taxon>Arthropoda</taxon>
        <taxon>Chelicerata</taxon>
        <taxon>Arachnida</taxon>
        <taxon>Acari</taxon>
        <taxon>Parasitiformes</taxon>
        <taxon>Ixodida</taxon>
        <taxon>Ixodoidea</taxon>
        <taxon>Ixodidae</taxon>
        <taxon>Amblyomminae</taxon>
        <taxon>Amblyomma</taxon>
    </lineage>
</organism>
<comment type="similarity">
    <text evidence="1">Belongs to the peptidase M13 family.</text>
</comment>
<dbReference type="Pfam" id="PF05649">
    <property type="entry name" value="Peptidase_M13_N"/>
    <property type="match status" value="1"/>
</dbReference>
<dbReference type="Proteomes" id="UP001321473">
    <property type="component" value="Unassembled WGS sequence"/>
</dbReference>
<gene>
    <name evidence="3" type="ORF">V5799_012081</name>
</gene>